<dbReference type="AlphaFoldDB" id="A0A835RWZ5"/>
<dbReference type="InterPro" id="IPR045894">
    <property type="entry name" value="At5g08430-like"/>
</dbReference>
<dbReference type="Pfam" id="PF02213">
    <property type="entry name" value="GYF"/>
    <property type="match status" value="1"/>
</dbReference>
<keyword evidence="3" id="KW-1185">Reference proteome</keyword>
<feature type="domain" description="GYF" evidence="1">
    <location>
        <begin position="151"/>
        <end position="201"/>
    </location>
</feature>
<dbReference type="PANTHER" id="PTHR46851">
    <property type="entry name" value="OS01G0884500 PROTEIN"/>
    <property type="match status" value="1"/>
</dbReference>
<accession>A0A835RWZ5</accession>
<comment type="caution">
    <text evidence="2">The sequence shown here is derived from an EMBL/GenBank/DDBJ whole genome shotgun (WGS) entry which is preliminary data.</text>
</comment>
<protein>
    <recommendedName>
        <fullName evidence="1">GYF domain-containing protein</fullName>
    </recommendedName>
</protein>
<evidence type="ECO:0000259" key="1">
    <source>
        <dbReference type="PROSITE" id="PS50829"/>
    </source>
</evidence>
<evidence type="ECO:0000313" key="2">
    <source>
        <dbReference type="EMBL" id="KAG0496035.1"/>
    </source>
</evidence>
<sequence>MRLIKQLPEVTADVEAVSTEGVSSNEPRDLIASDKIIVKDKGVHCDKSRDLISSDNIILNDKGVHSDKSEDLIKRIIANDQAEAKLDGITPKENSEGHETHVSKEAIDDCTIEVCVNKTGTNGPTAVYVVDIDEDSDEDTANGNLVLKNQEKIWNYMDPSGNVRGPFCLGTLKYWKDEGFFDEDFRIWKVWQSQKNAIPLGVALGLLQTP</sequence>
<dbReference type="InterPro" id="IPR003169">
    <property type="entry name" value="GYF"/>
</dbReference>
<organism evidence="2 3">
    <name type="scientific">Vanilla planifolia</name>
    <name type="common">Vanilla</name>
    <dbReference type="NCBI Taxonomy" id="51239"/>
    <lineage>
        <taxon>Eukaryota</taxon>
        <taxon>Viridiplantae</taxon>
        <taxon>Streptophyta</taxon>
        <taxon>Embryophyta</taxon>
        <taxon>Tracheophyta</taxon>
        <taxon>Spermatophyta</taxon>
        <taxon>Magnoliopsida</taxon>
        <taxon>Liliopsida</taxon>
        <taxon>Asparagales</taxon>
        <taxon>Orchidaceae</taxon>
        <taxon>Vanilloideae</taxon>
        <taxon>Vanilleae</taxon>
        <taxon>Vanilla</taxon>
    </lineage>
</organism>
<dbReference type="SMART" id="SM00444">
    <property type="entry name" value="GYF"/>
    <property type="match status" value="1"/>
</dbReference>
<dbReference type="PANTHER" id="PTHR46851:SF11">
    <property type="entry name" value="GYF DOMAIN-CONTAINING PROTEIN"/>
    <property type="match status" value="1"/>
</dbReference>
<dbReference type="Proteomes" id="UP000636800">
    <property type="component" value="Chromosome 1"/>
</dbReference>
<dbReference type="OrthoDB" id="1436450at2759"/>
<name>A0A835RWZ5_VANPL</name>
<proteinExistence type="predicted"/>
<dbReference type="InterPro" id="IPR035445">
    <property type="entry name" value="GYF-like_dom_sf"/>
</dbReference>
<dbReference type="EMBL" id="JADCNL010000001">
    <property type="protein sequence ID" value="KAG0496035.1"/>
    <property type="molecule type" value="Genomic_DNA"/>
</dbReference>
<reference evidence="2 3" key="1">
    <citation type="journal article" date="2020" name="Nat. Food">
        <title>A phased Vanilla planifolia genome enables genetic improvement of flavour and production.</title>
        <authorList>
            <person name="Hasing T."/>
            <person name="Tang H."/>
            <person name="Brym M."/>
            <person name="Khazi F."/>
            <person name="Huang T."/>
            <person name="Chambers A.H."/>
        </authorList>
    </citation>
    <scope>NUCLEOTIDE SEQUENCE [LARGE SCALE GENOMIC DNA]</scope>
    <source>
        <tissue evidence="2">Leaf</tissue>
    </source>
</reference>
<dbReference type="Gene3D" id="3.30.1490.40">
    <property type="match status" value="1"/>
</dbReference>
<dbReference type="SUPFAM" id="SSF55277">
    <property type="entry name" value="GYF domain"/>
    <property type="match status" value="1"/>
</dbReference>
<dbReference type="PROSITE" id="PS50829">
    <property type="entry name" value="GYF"/>
    <property type="match status" value="1"/>
</dbReference>
<gene>
    <name evidence="2" type="ORF">HPP92_000726</name>
</gene>
<evidence type="ECO:0000313" key="3">
    <source>
        <dbReference type="Proteomes" id="UP000636800"/>
    </source>
</evidence>